<dbReference type="OrthoDB" id="6284217at2759"/>
<feature type="region of interest" description="Disordered" evidence="7">
    <location>
        <begin position="432"/>
        <end position="451"/>
    </location>
</feature>
<dbReference type="InterPro" id="IPR036390">
    <property type="entry name" value="WH_DNA-bd_sf"/>
</dbReference>
<accession>A0A401NZF1</accession>
<feature type="compositionally biased region" description="Polar residues" evidence="7">
    <location>
        <begin position="273"/>
        <end position="302"/>
    </location>
</feature>
<dbReference type="AlphaFoldDB" id="A0A401NZF1"/>
<feature type="compositionally biased region" description="Basic and acidic residues" evidence="7">
    <location>
        <begin position="310"/>
        <end position="319"/>
    </location>
</feature>
<feature type="region of interest" description="Disordered" evidence="7">
    <location>
        <begin position="461"/>
        <end position="483"/>
    </location>
</feature>
<dbReference type="Proteomes" id="UP000288216">
    <property type="component" value="Unassembled WGS sequence"/>
</dbReference>
<dbReference type="GO" id="GO:0008023">
    <property type="term" value="C:transcription elongation factor complex"/>
    <property type="evidence" value="ECO:0007669"/>
    <property type="project" value="InterPro"/>
</dbReference>
<evidence type="ECO:0000256" key="1">
    <source>
        <dbReference type="ARBA" id="ARBA00004123"/>
    </source>
</evidence>
<dbReference type="PROSITE" id="PS51980">
    <property type="entry name" value="OCEL"/>
    <property type="match status" value="1"/>
</dbReference>
<evidence type="ECO:0000256" key="3">
    <source>
        <dbReference type="ARBA" id="ARBA00023015"/>
    </source>
</evidence>
<keyword evidence="5" id="KW-0539">Nucleus</keyword>
<evidence type="ECO:0000256" key="7">
    <source>
        <dbReference type="SAM" id="MobiDB-lite"/>
    </source>
</evidence>
<evidence type="ECO:0000259" key="8">
    <source>
        <dbReference type="PROSITE" id="PS51980"/>
    </source>
</evidence>
<keyword evidence="4" id="KW-0804">Transcription</keyword>
<comment type="subcellular location">
    <subcellularLocation>
        <location evidence="1">Nucleus</location>
    </subcellularLocation>
</comment>
<dbReference type="SUPFAM" id="SSF144292">
    <property type="entry name" value="occludin/ELL-like"/>
    <property type="match status" value="1"/>
</dbReference>
<feature type="compositionally biased region" description="Basic and acidic residues" evidence="7">
    <location>
        <begin position="388"/>
        <end position="400"/>
    </location>
</feature>
<feature type="region of interest" description="Disordered" evidence="7">
    <location>
        <begin position="273"/>
        <end position="338"/>
    </location>
</feature>
<evidence type="ECO:0000256" key="4">
    <source>
        <dbReference type="ARBA" id="ARBA00023163"/>
    </source>
</evidence>
<feature type="compositionally biased region" description="Basic residues" evidence="7">
    <location>
        <begin position="432"/>
        <end position="442"/>
    </location>
</feature>
<dbReference type="Gene3D" id="6.10.140.340">
    <property type="match status" value="1"/>
</dbReference>
<evidence type="ECO:0000313" key="10">
    <source>
        <dbReference type="Proteomes" id="UP000288216"/>
    </source>
</evidence>
<organism evidence="9 10">
    <name type="scientific">Scyliorhinus torazame</name>
    <name type="common">Cloudy catshark</name>
    <name type="synonym">Catulus torazame</name>
    <dbReference type="NCBI Taxonomy" id="75743"/>
    <lineage>
        <taxon>Eukaryota</taxon>
        <taxon>Metazoa</taxon>
        <taxon>Chordata</taxon>
        <taxon>Craniata</taxon>
        <taxon>Vertebrata</taxon>
        <taxon>Chondrichthyes</taxon>
        <taxon>Elasmobranchii</taxon>
        <taxon>Galeomorphii</taxon>
        <taxon>Galeoidea</taxon>
        <taxon>Carcharhiniformes</taxon>
        <taxon>Scyliorhinidae</taxon>
        <taxon>Scyliorhinus</taxon>
    </lineage>
</organism>
<name>A0A401NZF1_SCYTO</name>
<dbReference type="PANTHER" id="PTHR23288">
    <property type="entry name" value="OCCLUDIN AND RNA POLYMERASE II ELONGATION FACTOR ELL"/>
    <property type="match status" value="1"/>
</dbReference>
<protein>
    <recommendedName>
        <fullName evidence="8">OCEL domain-containing protein</fullName>
    </recommendedName>
</protein>
<dbReference type="Pfam" id="PF10390">
    <property type="entry name" value="ELL"/>
    <property type="match status" value="1"/>
</dbReference>
<dbReference type="GO" id="GO:0032968">
    <property type="term" value="P:positive regulation of transcription elongation by RNA polymerase II"/>
    <property type="evidence" value="ECO:0007669"/>
    <property type="project" value="TreeGrafter"/>
</dbReference>
<dbReference type="EMBL" id="BFAA01000103">
    <property type="protein sequence ID" value="GCB66239.1"/>
    <property type="molecule type" value="Genomic_DNA"/>
</dbReference>
<dbReference type="InterPro" id="IPR031176">
    <property type="entry name" value="ELL/occludin"/>
</dbReference>
<comment type="similarity">
    <text evidence="2 6">Belongs to the ELL/occludin family.</text>
</comment>
<evidence type="ECO:0000256" key="6">
    <source>
        <dbReference type="PROSITE-ProRule" id="PRU01324"/>
    </source>
</evidence>
<dbReference type="InterPro" id="IPR019464">
    <property type="entry name" value="ELL_N"/>
</dbReference>
<evidence type="ECO:0000256" key="2">
    <source>
        <dbReference type="ARBA" id="ARBA00009171"/>
    </source>
</evidence>
<dbReference type="Pfam" id="PF07303">
    <property type="entry name" value="Occludin_ELL"/>
    <property type="match status" value="1"/>
</dbReference>
<evidence type="ECO:0000256" key="5">
    <source>
        <dbReference type="ARBA" id="ARBA00023242"/>
    </source>
</evidence>
<comment type="caution">
    <text evidence="9">The sequence shown here is derived from an EMBL/GenBank/DDBJ whole genome shotgun (WGS) entry which is preliminary data.</text>
</comment>
<evidence type="ECO:0000313" key="9">
    <source>
        <dbReference type="EMBL" id="GCB66239.1"/>
    </source>
</evidence>
<proteinExistence type="inferred from homology"/>
<feature type="domain" description="OCEL" evidence="8">
    <location>
        <begin position="491"/>
        <end position="601"/>
    </location>
</feature>
<sequence>MPNQDLNVVHWCIGDSKEYQDFVASIPNQPVICFQGNQGQYIKIPAPNSDCHDGARCFSFYLSTDSKDKPQASFDCIQQYVSSFERDQLDCLGSIQDKITVCATDDSYQMTRERMSQVEKESWSRTTIEIKPGSSCQGVRKPVHSRKQAASQAADGIPLRKHSPTMNPCFGMKKTNASTVTQRALKDRVIHLLALKPYKKPELILWLEREKANPKDKADLSFVLEQVAKLNAKDNSYTLKDGLYKEIQQDWPGYSDEEKQLIRRHLIRKQRLSHSSQTKNFQLSSPFQKSSGETSPQSSPVKNSLLKRPVPSERTDSHTSKRSKVLQSKNHSHPVLNGRLPHSACLTATANSCLTVKTEFQKTRTSLPVCQNELNEPFRKCSNSTESDSNRNDKEFKGSRDITGSPRNRDAQASFEQTAYPHAEDLELSASHIRKKSKKHKEKVREHTRPEARTWIKESPIQRVGKRDEDDVEEHETTNTSATASSTVEMPDYLLKYTAITSLELCQNYRNDFNAEYREYRDLHARIGNITQQFMQLGSKIKTLIPGTKEHKMVEDQIFEEYRKFKKTHPSYQEEKVRCEYLHRKLAHIKQLIREYDPNHMS</sequence>
<feature type="region of interest" description="Disordered" evidence="7">
    <location>
        <begin position="378"/>
        <end position="413"/>
    </location>
</feature>
<dbReference type="Gene3D" id="1.10.10.2670">
    <property type="entry name" value="E3 ubiquitin-protein ligase"/>
    <property type="match status" value="1"/>
</dbReference>
<reference evidence="9 10" key="1">
    <citation type="journal article" date="2018" name="Nat. Ecol. Evol.">
        <title>Shark genomes provide insights into elasmobranch evolution and the origin of vertebrates.</title>
        <authorList>
            <person name="Hara Y"/>
            <person name="Yamaguchi K"/>
            <person name="Onimaru K"/>
            <person name="Kadota M"/>
            <person name="Koyanagi M"/>
            <person name="Keeley SD"/>
            <person name="Tatsumi K"/>
            <person name="Tanaka K"/>
            <person name="Motone F"/>
            <person name="Kageyama Y"/>
            <person name="Nozu R"/>
            <person name="Adachi N"/>
            <person name="Nishimura O"/>
            <person name="Nakagawa R"/>
            <person name="Tanegashima C"/>
            <person name="Kiyatake I"/>
            <person name="Matsumoto R"/>
            <person name="Murakumo K"/>
            <person name="Nishida K"/>
            <person name="Terakita A"/>
            <person name="Kuratani S"/>
            <person name="Sato K"/>
            <person name="Hyodo S Kuraku.S."/>
        </authorList>
    </citation>
    <scope>NUCLEOTIDE SEQUENCE [LARGE SCALE GENOMIC DNA]</scope>
</reference>
<dbReference type="InterPro" id="IPR042065">
    <property type="entry name" value="E3_ELL-like"/>
</dbReference>
<dbReference type="OMA" id="NQPVICF"/>
<keyword evidence="3" id="KW-0805">Transcription regulation</keyword>
<dbReference type="STRING" id="75743.A0A401NZF1"/>
<dbReference type="GO" id="GO:0000987">
    <property type="term" value="F:cis-regulatory region sequence-specific DNA binding"/>
    <property type="evidence" value="ECO:0007669"/>
    <property type="project" value="TreeGrafter"/>
</dbReference>
<dbReference type="SUPFAM" id="SSF46785">
    <property type="entry name" value="Winged helix' DNA-binding domain"/>
    <property type="match status" value="1"/>
</dbReference>
<dbReference type="GO" id="GO:0042795">
    <property type="term" value="P:snRNA transcription by RNA polymerase II"/>
    <property type="evidence" value="ECO:0007669"/>
    <property type="project" value="TreeGrafter"/>
</dbReference>
<keyword evidence="10" id="KW-1185">Reference proteome</keyword>
<dbReference type="InterPro" id="IPR010844">
    <property type="entry name" value="Occludin_ELL"/>
</dbReference>
<dbReference type="GO" id="GO:0006368">
    <property type="term" value="P:transcription elongation by RNA polymerase II"/>
    <property type="evidence" value="ECO:0007669"/>
    <property type="project" value="InterPro"/>
</dbReference>
<dbReference type="PANTHER" id="PTHR23288:SF12">
    <property type="entry name" value="RNA POLYMERASE II ELONGATION FACTOR ELL2 ISOFORM X1"/>
    <property type="match status" value="1"/>
</dbReference>
<gene>
    <name evidence="9" type="ORF">scyTo_0000565</name>
</gene>